<organism evidence="1 2">
    <name type="scientific">Pelagibius litoralis</name>
    <dbReference type="NCBI Taxonomy" id="374515"/>
    <lineage>
        <taxon>Bacteria</taxon>
        <taxon>Pseudomonadati</taxon>
        <taxon>Pseudomonadota</taxon>
        <taxon>Alphaproteobacteria</taxon>
        <taxon>Rhodospirillales</taxon>
        <taxon>Rhodovibrionaceae</taxon>
        <taxon>Pelagibius</taxon>
    </lineage>
</organism>
<reference evidence="1" key="1">
    <citation type="submission" date="2020-03" db="EMBL/GenBank/DDBJ databases">
        <title>Genome of Pelagibius litoralis DSM 21314T.</title>
        <authorList>
            <person name="Wang G."/>
        </authorList>
    </citation>
    <scope>NUCLEOTIDE SEQUENCE</scope>
    <source>
        <strain evidence="1">DSM 21314</strain>
    </source>
</reference>
<dbReference type="GO" id="GO:0043165">
    <property type="term" value="P:Gram-negative-bacterium-type cell outer membrane assembly"/>
    <property type="evidence" value="ECO:0007669"/>
    <property type="project" value="InterPro"/>
</dbReference>
<dbReference type="InterPro" id="IPR007485">
    <property type="entry name" value="LPS_assembly_LptE"/>
</dbReference>
<gene>
    <name evidence="1" type="ORF">HBA54_24145</name>
</gene>
<dbReference type="Gene3D" id="3.30.160.150">
    <property type="entry name" value="Lipoprotein like domain"/>
    <property type="match status" value="1"/>
</dbReference>
<evidence type="ECO:0000313" key="2">
    <source>
        <dbReference type="Proteomes" id="UP000761264"/>
    </source>
</evidence>
<dbReference type="Proteomes" id="UP000761264">
    <property type="component" value="Unassembled WGS sequence"/>
</dbReference>
<proteinExistence type="predicted"/>
<dbReference type="AlphaFoldDB" id="A0A967F285"/>
<protein>
    <recommendedName>
        <fullName evidence="3">LPS-assembly lipoprotein</fullName>
    </recommendedName>
</protein>
<evidence type="ECO:0008006" key="3">
    <source>
        <dbReference type="Google" id="ProtNLM"/>
    </source>
</evidence>
<accession>A0A967F285</accession>
<comment type="caution">
    <text evidence="1">The sequence shown here is derived from an EMBL/GenBank/DDBJ whole genome shotgun (WGS) entry which is preliminary data.</text>
</comment>
<evidence type="ECO:0000313" key="1">
    <source>
        <dbReference type="EMBL" id="NIA71689.1"/>
    </source>
</evidence>
<dbReference type="Pfam" id="PF04390">
    <property type="entry name" value="LptE"/>
    <property type="match status" value="1"/>
</dbReference>
<name>A0A967F285_9PROT</name>
<keyword evidence="2" id="KW-1185">Reference proteome</keyword>
<sequence length="175" mass="19430">MERSRRNFCNLVRRAAVAGAILPLGACGFSPLYSRGDDNSQAVSAELAAVRIEPLRDRIGQQMHNFLRDRLNPNGQPVSPNYQLRLQIQETTSELGVRRDETATRANLKLTANFDLRDAGNGASLINGRSTSTTSYDILENPFATTISERDARDRALREVADDIQTRLAVYFSST</sequence>
<dbReference type="GO" id="GO:0019867">
    <property type="term" value="C:outer membrane"/>
    <property type="evidence" value="ECO:0007669"/>
    <property type="project" value="InterPro"/>
</dbReference>
<dbReference type="EMBL" id="JAAQPH010000025">
    <property type="protein sequence ID" value="NIA71689.1"/>
    <property type="molecule type" value="Genomic_DNA"/>
</dbReference>